<protein>
    <submittedName>
        <fullName evidence="1">Uncharacterized protein</fullName>
    </submittedName>
</protein>
<dbReference type="VEuPathDB" id="FungiDB:FOXG_21138"/>
<dbReference type="GeneID" id="28961844"/>
<evidence type="ECO:0000313" key="2">
    <source>
        <dbReference type="Proteomes" id="UP000009097"/>
    </source>
</evidence>
<sequence>MDPFNSLPAEVRIKILGSIPSHATTARMIRASPLVQ</sequence>
<dbReference type="Proteomes" id="UP000009097">
    <property type="component" value="Unassembled WGS sequence"/>
</dbReference>
<evidence type="ECO:0000313" key="1">
    <source>
        <dbReference type="EMBL" id="KNB14487.1"/>
    </source>
</evidence>
<organism evidence="1 2">
    <name type="scientific">Fusarium oxysporum f. sp. lycopersici (strain 4287 / CBS 123668 / FGSC 9935 / NRRL 34936)</name>
    <name type="common">Fusarium vascular wilt of tomato</name>
    <dbReference type="NCBI Taxonomy" id="426428"/>
    <lineage>
        <taxon>Eukaryota</taxon>
        <taxon>Fungi</taxon>
        <taxon>Dikarya</taxon>
        <taxon>Ascomycota</taxon>
        <taxon>Pezizomycotina</taxon>
        <taxon>Sordariomycetes</taxon>
        <taxon>Hypocreomycetidae</taxon>
        <taxon>Hypocreales</taxon>
        <taxon>Nectriaceae</taxon>
        <taxon>Fusarium</taxon>
        <taxon>Fusarium oxysporum species complex</taxon>
    </lineage>
</organism>
<proteinExistence type="predicted"/>
<gene>
    <name evidence="1" type="ORF">FOXG_21138</name>
</gene>
<reference evidence="1" key="1">
    <citation type="submission" date="2007-04" db="EMBL/GenBank/DDBJ databases">
        <authorList>
            <consortium name="The Broad Institute Genome Sequencing Platform"/>
            <person name="Birren B."/>
            <person name="Lander E."/>
            <person name="Galagan J."/>
            <person name="Nusbaum C."/>
            <person name="Devon K."/>
            <person name="Ma L.-J."/>
            <person name="Jaffe D."/>
            <person name="Butler J."/>
            <person name="Alvarez P."/>
            <person name="Gnerre S."/>
            <person name="Grabherr M."/>
            <person name="Kleber M."/>
            <person name="Mauceli E."/>
            <person name="Brockman W."/>
            <person name="MacCallum I.A."/>
            <person name="Young S."/>
            <person name="LaButti K."/>
            <person name="DeCaprio D."/>
            <person name="Crawford M."/>
            <person name="Koehrsen M."/>
            <person name="Engels R."/>
            <person name="Montgomery P."/>
            <person name="Pearson M."/>
            <person name="Howarth C."/>
            <person name="Larson L."/>
            <person name="White J."/>
            <person name="O'Leary S."/>
            <person name="Kodira C."/>
            <person name="Zeng Q."/>
            <person name="Yandava C."/>
            <person name="Alvarado L."/>
            <person name="Kistler C."/>
            <person name="Shim W.-B."/>
            <person name="Kang S."/>
            <person name="Woloshuk C."/>
        </authorList>
    </citation>
    <scope>NUCLEOTIDE SEQUENCE</scope>
    <source>
        <strain evidence="1">4287</strain>
    </source>
</reference>
<reference evidence="1" key="2">
    <citation type="journal article" date="2010" name="Nature">
        <title>Comparative genomics reveals mobile pathogenicity chromosomes in Fusarium.</title>
        <authorList>
            <person name="Ma L.J."/>
            <person name="van der Does H.C."/>
            <person name="Borkovich K.A."/>
            <person name="Coleman J.J."/>
            <person name="Daboussi M.J."/>
            <person name="Di Pietro A."/>
            <person name="Dufresne M."/>
            <person name="Freitag M."/>
            <person name="Grabherr M."/>
            <person name="Henrissat B."/>
            <person name="Houterman P.M."/>
            <person name="Kang S."/>
            <person name="Shim W.B."/>
            <person name="Woloshuk C."/>
            <person name="Xie X."/>
            <person name="Xu J.R."/>
            <person name="Antoniw J."/>
            <person name="Baker S.E."/>
            <person name="Bluhm B.H."/>
            <person name="Breakspear A."/>
            <person name="Brown D.W."/>
            <person name="Butchko R.A."/>
            <person name="Chapman S."/>
            <person name="Coulson R."/>
            <person name="Coutinho P.M."/>
            <person name="Danchin E.G."/>
            <person name="Diener A."/>
            <person name="Gale L.R."/>
            <person name="Gardiner D.M."/>
            <person name="Goff S."/>
            <person name="Hammond-Kosack K.E."/>
            <person name="Hilburn K."/>
            <person name="Hua-Van A."/>
            <person name="Jonkers W."/>
            <person name="Kazan K."/>
            <person name="Kodira C.D."/>
            <person name="Koehrsen M."/>
            <person name="Kumar L."/>
            <person name="Lee Y.H."/>
            <person name="Li L."/>
            <person name="Manners J.M."/>
            <person name="Miranda-Saavedra D."/>
            <person name="Mukherjee M."/>
            <person name="Park G."/>
            <person name="Park J."/>
            <person name="Park S.Y."/>
            <person name="Proctor R.H."/>
            <person name="Regev A."/>
            <person name="Ruiz-Roldan M.C."/>
            <person name="Sain D."/>
            <person name="Sakthikumar S."/>
            <person name="Sykes S."/>
            <person name="Schwartz D.C."/>
            <person name="Turgeon B.G."/>
            <person name="Wapinski I."/>
            <person name="Yoder O."/>
            <person name="Young S."/>
            <person name="Zeng Q."/>
            <person name="Zhou S."/>
            <person name="Galagan J."/>
            <person name="Cuomo C.A."/>
            <person name="Kistler H.C."/>
            <person name="Rep M."/>
        </authorList>
    </citation>
    <scope>NUCLEOTIDE SEQUENCE [LARGE SCALE GENOMIC DNA]</scope>
    <source>
        <strain evidence="1">4287</strain>
    </source>
</reference>
<accession>A0A0J9WSL4</accession>
<dbReference type="AlphaFoldDB" id="A0A0J9WSL4"/>
<name>A0A0J9WSL4_FUSO4</name>
<dbReference type="RefSeq" id="XP_018252532.1">
    <property type="nucleotide sequence ID" value="XM_018401470.1"/>
</dbReference>
<dbReference type="KEGG" id="fox:FOXG_21138"/>
<dbReference type="EMBL" id="DS231714">
    <property type="protein sequence ID" value="KNB14487.1"/>
    <property type="molecule type" value="Genomic_DNA"/>
</dbReference>